<dbReference type="InterPro" id="IPR052036">
    <property type="entry name" value="Hydrolase/PRTase-associated"/>
</dbReference>
<organism evidence="1 2">
    <name type="scientific">Paenibacillus agilis</name>
    <dbReference type="NCBI Taxonomy" id="3020863"/>
    <lineage>
        <taxon>Bacteria</taxon>
        <taxon>Bacillati</taxon>
        <taxon>Bacillota</taxon>
        <taxon>Bacilli</taxon>
        <taxon>Bacillales</taxon>
        <taxon>Paenibacillaceae</taxon>
        <taxon>Paenibacillus</taxon>
    </lineage>
</organism>
<dbReference type="SUPFAM" id="SSF159501">
    <property type="entry name" value="EreA/ChaN-like"/>
    <property type="match status" value="1"/>
</dbReference>
<evidence type="ECO:0000313" key="2">
    <source>
        <dbReference type="Proteomes" id="UP000318102"/>
    </source>
</evidence>
<comment type="caution">
    <text evidence="1">The sequence shown here is derived from an EMBL/GenBank/DDBJ whole genome shotgun (WGS) entry which is preliminary data.</text>
</comment>
<protein>
    <submittedName>
        <fullName evidence="1">Erythromycin esterase family protein</fullName>
    </submittedName>
</protein>
<dbReference type="Proteomes" id="UP000318102">
    <property type="component" value="Unassembled WGS sequence"/>
</dbReference>
<reference evidence="1 2" key="1">
    <citation type="submission" date="2019-07" db="EMBL/GenBank/DDBJ databases">
        <authorList>
            <person name="Kim J."/>
        </authorList>
    </citation>
    <scope>NUCLEOTIDE SEQUENCE [LARGE SCALE GENOMIC DNA]</scope>
    <source>
        <strain evidence="1 2">N4</strain>
    </source>
</reference>
<dbReference type="Gene3D" id="3.40.1660.10">
    <property type="entry name" value="EreA-like (biosynthetic domain)"/>
    <property type="match status" value="1"/>
</dbReference>
<name>A0A559IKX1_9BACL</name>
<dbReference type="GO" id="GO:0046677">
    <property type="term" value="P:response to antibiotic"/>
    <property type="evidence" value="ECO:0007669"/>
    <property type="project" value="InterPro"/>
</dbReference>
<accession>A0A559IKX1</accession>
<sequence length="161" mass="18781">MRYLKLAWLAEELYPDKKIIIWGHNYHIRNHNSTMVTEHNGMGYDNNPYPTMNEMLPAQLQRQHYAIGLYAYQGSSLKNNDKVEEIKLPHSKGSLEDLLKASGYPILFVNLEGHTLSPDTEWMYSPRVAKAWGVLDEVMIIRDQYDGILFFDKIRPAQRLK</sequence>
<dbReference type="OrthoDB" id="9810066at2"/>
<dbReference type="AlphaFoldDB" id="A0A559IKX1"/>
<keyword evidence="2" id="KW-1185">Reference proteome</keyword>
<dbReference type="EMBL" id="VNJK01000003">
    <property type="protein sequence ID" value="TVX88312.1"/>
    <property type="molecule type" value="Genomic_DNA"/>
</dbReference>
<dbReference type="InterPro" id="IPR007815">
    <property type="entry name" value="Emycin_Estase"/>
</dbReference>
<proteinExistence type="predicted"/>
<gene>
    <name evidence="1" type="ORF">FPZ44_20710</name>
</gene>
<evidence type="ECO:0000313" key="1">
    <source>
        <dbReference type="EMBL" id="TVX88312.1"/>
    </source>
</evidence>
<dbReference type="Pfam" id="PF05139">
    <property type="entry name" value="Erythro_esteras"/>
    <property type="match status" value="1"/>
</dbReference>
<dbReference type="PANTHER" id="PTHR31299">
    <property type="entry name" value="ESTERASE, PUTATIVE (AFU_ORTHOLOGUE AFUA_1G05850)-RELATED"/>
    <property type="match status" value="1"/>
</dbReference>
<dbReference type="PANTHER" id="PTHR31299:SF0">
    <property type="entry name" value="ESTERASE, PUTATIVE (AFU_ORTHOLOGUE AFUA_1G05850)-RELATED"/>
    <property type="match status" value="1"/>
</dbReference>